<evidence type="ECO:0000256" key="1">
    <source>
        <dbReference type="ARBA" id="ARBA00022679"/>
    </source>
</evidence>
<protein>
    <submittedName>
        <fullName evidence="2">L-carnitine dehydratase/bile acid-inducible protein F</fullName>
    </submittedName>
</protein>
<dbReference type="GO" id="GO:0008410">
    <property type="term" value="F:CoA-transferase activity"/>
    <property type="evidence" value="ECO:0007669"/>
    <property type="project" value="TreeGrafter"/>
</dbReference>
<dbReference type="Proteomes" id="UP000011519">
    <property type="component" value="Unassembled WGS sequence"/>
</dbReference>
<dbReference type="Gene3D" id="3.30.1540.10">
    <property type="entry name" value="formyl-coa transferase, domain 3"/>
    <property type="match status" value="1"/>
</dbReference>
<keyword evidence="1" id="KW-0808">Transferase</keyword>
<sequence length="368" mass="40537">MGANVIKVEPPSGDNFRNLMGGSMFTPFNHGKQSVCVDMKTDDGHAVVTELFDEADIVVESFRPGVLEKYDLDYESVRTRNEDVIYCSLSGFGRTGPYSSYPGYDPCVQAVSGLMAITGYLDRPPVRIRASLIDCGTGANAAYAILAAVRQRDRGGTGTAIDISLFDVAVSWMSYWVSRYDRTGKLPERAGGQGIGSAPNGVFSTGDGYVYLATLSEAMYERLCRFLGREDLLEDERFETIDDRLEHRELLKEEFTGEFESYDAIELEKGLMDAGVPTGAVRTVSDIVDRDPHVAERSMLVDSYNPEADDEVVAPALPFRFSSAIHDGTFSTRPPKKGEHTTDILEALSYPEEEIADLFDQNVVFSEG</sequence>
<dbReference type="InterPro" id="IPR023606">
    <property type="entry name" value="CoA-Trfase_III_dom_1_sf"/>
</dbReference>
<dbReference type="Pfam" id="PF02515">
    <property type="entry name" value="CoA_transf_3"/>
    <property type="match status" value="1"/>
</dbReference>
<keyword evidence="3" id="KW-1185">Reference proteome</keyword>
<dbReference type="InterPro" id="IPR050483">
    <property type="entry name" value="CoA-transferase_III_domain"/>
</dbReference>
<dbReference type="STRING" id="1227493.C483_08237"/>
<dbReference type="Gene3D" id="3.40.50.10540">
    <property type="entry name" value="Crotonobetainyl-coa:carnitine coa-transferase, domain 1"/>
    <property type="match status" value="1"/>
</dbReference>
<name>M0A1T3_9EURY</name>
<reference evidence="2 3" key="1">
    <citation type="journal article" date="2014" name="PLoS Genet.">
        <title>Phylogenetically driven sequencing of extremely halophilic archaea reveals strategies for static and dynamic osmo-response.</title>
        <authorList>
            <person name="Becker E.A."/>
            <person name="Seitzer P.M."/>
            <person name="Tritt A."/>
            <person name="Larsen D."/>
            <person name="Krusor M."/>
            <person name="Yao A.I."/>
            <person name="Wu D."/>
            <person name="Madern D."/>
            <person name="Eisen J.A."/>
            <person name="Darling A.E."/>
            <person name="Facciotti M.T."/>
        </authorList>
    </citation>
    <scope>NUCLEOTIDE SEQUENCE [LARGE SCALE GENOMIC DNA]</scope>
    <source>
        <strain evidence="2 3">JCM 10989</strain>
    </source>
</reference>
<gene>
    <name evidence="2" type="ORF">C483_08237</name>
</gene>
<dbReference type="AlphaFoldDB" id="M0A1T3"/>
<comment type="caution">
    <text evidence="2">The sequence shown here is derived from an EMBL/GenBank/DDBJ whole genome shotgun (WGS) entry which is preliminary data.</text>
</comment>
<dbReference type="InterPro" id="IPR003673">
    <property type="entry name" value="CoA-Trfase_fam_III"/>
</dbReference>
<organism evidence="2 3">
    <name type="scientific">Natrialba hulunbeirensis JCM 10989</name>
    <dbReference type="NCBI Taxonomy" id="1227493"/>
    <lineage>
        <taxon>Archaea</taxon>
        <taxon>Methanobacteriati</taxon>
        <taxon>Methanobacteriota</taxon>
        <taxon>Stenosarchaea group</taxon>
        <taxon>Halobacteria</taxon>
        <taxon>Halobacteriales</taxon>
        <taxon>Natrialbaceae</taxon>
        <taxon>Natrialba</taxon>
    </lineage>
</organism>
<dbReference type="EMBL" id="AOIM01000021">
    <property type="protein sequence ID" value="ELY92286.1"/>
    <property type="molecule type" value="Genomic_DNA"/>
</dbReference>
<evidence type="ECO:0000313" key="3">
    <source>
        <dbReference type="Proteomes" id="UP000011519"/>
    </source>
</evidence>
<accession>M0A1T3</accession>
<dbReference type="InterPro" id="IPR044855">
    <property type="entry name" value="CoA-Trfase_III_dom3_sf"/>
</dbReference>
<proteinExistence type="predicted"/>
<dbReference type="PANTHER" id="PTHR48207">
    <property type="entry name" value="SUCCINATE--HYDROXYMETHYLGLUTARATE COA-TRANSFERASE"/>
    <property type="match status" value="1"/>
</dbReference>
<dbReference type="PATRIC" id="fig|1227493.4.peg.1632"/>
<dbReference type="SUPFAM" id="SSF89796">
    <property type="entry name" value="CoA-transferase family III (CaiB/BaiF)"/>
    <property type="match status" value="1"/>
</dbReference>
<dbReference type="PANTHER" id="PTHR48207:SF3">
    <property type="entry name" value="SUCCINATE--HYDROXYMETHYLGLUTARATE COA-TRANSFERASE"/>
    <property type="match status" value="1"/>
</dbReference>
<evidence type="ECO:0000313" key="2">
    <source>
        <dbReference type="EMBL" id="ELY92286.1"/>
    </source>
</evidence>